<evidence type="ECO:0000313" key="15">
    <source>
        <dbReference type="WBParaSite" id="TCNE_0001190301-mRNA-1"/>
    </source>
</evidence>
<evidence type="ECO:0000256" key="7">
    <source>
        <dbReference type="ARBA" id="ARBA00023069"/>
    </source>
</evidence>
<keyword evidence="8" id="KW-0966">Cell projection</keyword>
<feature type="compositionally biased region" description="Low complexity" evidence="11">
    <location>
        <begin position="244"/>
        <end position="259"/>
    </location>
</feature>
<dbReference type="WBParaSite" id="TCNE_0001190301-mRNA-1">
    <property type="protein sequence ID" value="TCNE_0001190301-mRNA-1"/>
    <property type="gene ID" value="TCNE_0001190301"/>
</dbReference>
<evidence type="ECO:0000256" key="2">
    <source>
        <dbReference type="ARBA" id="ARBA00004496"/>
    </source>
</evidence>
<evidence type="ECO:0000256" key="10">
    <source>
        <dbReference type="SAM" id="Coils"/>
    </source>
</evidence>
<keyword evidence="5" id="KW-0963">Cytoplasm</keyword>
<sequence length="433" mass="48787">MLRRRSSNTKELTPKAIFKKFLDFLSSSIWNLPVATFIEQRSIAFERDQGDPALYKEIHKEFASMVDTLIECFCDDTHIKAEQLVAALKHQDNSTRLSLKERMLLEPVVAAQDFNVFVPMMMRKNVELQLQALQMIEFMCGLVPAVLRIEGEDVEDEELTQATVRSLSLDPADSDRYILVQVLRQSREDFEKDEANRKEAQMQLEAAMRESLLEKERLEAAHSKEEAAVREAMKRTLEEGMELTPTTPVATAPPQTVPVSPSPVPSSPNLYPSLEPNSLETPIKTKSPVGSKEVKKRPSTSKTRPPTTKERQKSPKGEMPQSQTTTIKAKSGKTAADIHAMLTEPTRIPSADIRARAEYLRLQRDKLLALKKAEREKVFQETAERSAVERPKTAKAARGVMSGCVSRMGPVNEDVLAARRALAYKLKNEIFKQ</sequence>
<evidence type="ECO:0000256" key="1">
    <source>
        <dbReference type="ARBA" id="ARBA00004138"/>
    </source>
</evidence>
<reference evidence="13 14" key="2">
    <citation type="submission" date="2018-11" db="EMBL/GenBank/DDBJ databases">
        <authorList>
            <consortium name="Pathogen Informatics"/>
        </authorList>
    </citation>
    <scope>NUCLEOTIDE SEQUENCE [LARGE SCALE GENOMIC DNA]</scope>
</reference>
<keyword evidence="7" id="KW-0969">Cilium</keyword>
<dbReference type="PANTHER" id="PTHR21532:SF0">
    <property type="entry name" value="CILIA- AND FLAGELLA-ASSOCIATED PROTEIN 36"/>
    <property type="match status" value="1"/>
</dbReference>
<name>A0A183UTT3_TOXCA</name>
<dbReference type="GO" id="GO:0005930">
    <property type="term" value="C:axoneme"/>
    <property type="evidence" value="ECO:0007669"/>
    <property type="project" value="TreeGrafter"/>
</dbReference>
<gene>
    <name evidence="13" type="ORF">TCNE_LOCUS11903</name>
</gene>
<dbReference type="InterPro" id="IPR023379">
    <property type="entry name" value="BART_dom"/>
</dbReference>
<evidence type="ECO:0000256" key="4">
    <source>
        <dbReference type="ARBA" id="ARBA00021815"/>
    </source>
</evidence>
<proteinExistence type="inferred from homology"/>
<feature type="region of interest" description="Disordered" evidence="11">
    <location>
        <begin position="242"/>
        <end position="334"/>
    </location>
</feature>
<reference evidence="15" key="1">
    <citation type="submission" date="2016-06" db="UniProtKB">
        <authorList>
            <consortium name="WormBaseParasite"/>
        </authorList>
    </citation>
    <scope>IDENTIFICATION</scope>
</reference>
<feature type="coiled-coil region" evidence="10">
    <location>
        <begin position="183"/>
        <end position="235"/>
    </location>
</feature>
<dbReference type="InterPro" id="IPR042541">
    <property type="entry name" value="BART_sf"/>
</dbReference>
<organism evidence="14 15">
    <name type="scientific">Toxocara canis</name>
    <name type="common">Canine roundworm</name>
    <dbReference type="NCBI Taxonomy" id="6265"/>
    <lineage>
        <taxon>Eukaryota</taxon>
        <taxon>Metazoa</taxon>
        <taxon>Ecdysozoa</taxon>
        <taxon>Nematoda</taxon>
        <taxon>Chromadorea</taxon>
        <taxon>Rhabditida</taxon>
        <taxon>Spirurina</taxon>
        <taxon>Ascaridomorpha</taxon>
        <taxon>Ascaridoidea</taxon>
        <taxon>Toxocaridae</taxon>
        <taxon>Toxocara</taxon>
    </lineage>
</organism>
<feature type="domain" description="BART" evidence="12">
    <location>
        <begin position="16"/>
        <end position="129"/>
    </location>
</feature>
<evidence type="ECO:0000313" key="13">
    <source>
        <dbReference type="EMBL" id="VDM43224.1"/>
    </source>
</evidence>
<dbReference type="AlphaFoldDB" id="A0A183UTT3"/>
<accession>A0A183UTT3</accession>
<evidence type="ECO:0000256" key="9">
    <source>
        <dbReference type="ARBA" id="ARBA00031593"/>
    </source>
</evidence>
<evidence type="ECO:0000256" key="8">
    <source>
        <dbReference type="ARBA" id="ARBA00023273"/>
    </source>
</evidence>
<dbReference type="GO" id="GO:0097546">
    <property type="term" value="C:ciliary base"/>
    <property type="evidence" value="ECO:0007669"/>
    <property type="project" value="TreeGrafter"/>
</dbReference>
<dbReference type="InterPro" id="IPR038888">
    <property type="entry name" value="CFAP36"/>
</dbReference>
<dbReference type="Gene3D" id="1.20.1520.10">
    <property type="entry name" value="ADP-ribosylation factor-like 2-binding protein, domain"/>
    <property type="match status" value="1"/>
</dbReference>
<keyword evidence="14" id="KW-1185">Reference proteome</keyword>
<evidence type="ECO:0000256" key="5">
    <source>
        <dbReference type="ARBA" id="ARBA00022490"/>
    </source>
</evidence>
<feature type="compositionally biased region" description="Basic and acidic residues" evidence="11">
    <location>
        <begin position="307"/>
        <end position="316"/>
    </location>
</feature>
<evidence type="ECO:0000256" key="3">
    <source>
        <dbReference type="ARBA" id="ARBA00007460"/>
    </source>
</evidence>
<evidence type="ECO:0000256" key="11">
    <source>
        <dbReference type="SAM" id="MobiDB-lite"/>
    </source>
</evidence>
<protein>
    <recommendedName>
        <fullName evidence="4">Cilia- and flagella-associated protein 36</fullName>
    </recommendedName>
    <alternativeName>
        <fullName evidence="9">Coiled-coil domain-containing protein 104</fullName>
    </alternativeName>
</protein>
<evidence type="ECO:0000313" key="14">
    <source>
        <dbReference type="Proteomes" id="UP000050794"/>
    </source>
</evidence>
<dbReference type="PANTHER" id="PTHR21532">
    <property type="entry name" value="PHOSPHODIESTERASE HL"/>
    <property type="match status" value="1"/>
</dbReference>
<evidence type="ECO:0000259" key="12">
    <source>
        <dbReference type="Pfam" id="PF11527"/>
    </source>
</evidence>
<dbReference type="EMBL" id="UYWY01021034">
    <property type="protein sequence ID" value="VDM43224.1"/>
    <property type="molecule type" value="Genomic_DNA"/>
</dbReference>
<evidence type="ECO:0000256" key="6">
    <source>
        <dbReference type="ARBA" id="ARBA00023054"/>
    </source>
</evidence>
<comment type="subcellular location">
    <subcellularLocation>
        <location evidence="1">Cell projection</location>
        <location evidence="1">Cilium</location>
    </subcellularLocation>
    <subcellularLocation>
        <location evidence="2">Cytoplasm</location>
    </subcellularLocation>
</comment>
<dbReference type="Proteomes" id="UP000050794">
    <property type="component" value="Unassembled WGS sequence"/>
</dbReference>
<comment type="similarity">
    <text evidence="3">Belongs to the CFAP36 family.</text>
</comment>
<keyword evidence="6 10" id="KW-0175">Coiled coil</keyword>
<dbReference type="Pfam" id="PF11527">
    <property type="entry name" value="ARL2_Bind_BART"/>
    <property type="match status" value="1"/>
</dbReference>